<evidence type="ECO:0000256" key="1">
    <source>
        <dbReference type="SAM" id="MobiDB-lite"/>
    </source>
</evidence>
<feature type="compositionally biased region" description="Low complexity" evidence="1">
    <location>
        <begin position="935"/>
        <end position="944"/>
    </location>
</feature>
<dbReference type="EMBL" id="CAMPGE010011301">
    <property type="protein sequence ID" value="CAI2370136.1"/>
    <property type="molecule type" value="Genomic_DNA"/>
</dbReference>
<sequence>MLIKRITNAENREQVLYSLLIRSDNRHANLIVGRKRQIEYHKYEFTQKEPIFIDSVEFSEDILELKKIGQDVLVLLNNLQMYCLILHDDKIEKKYVAVIRSFADTPISRVKHTSCEISQNMDYGLLNAFSNSLVILYFSNKSEEGKEECKEPQSTGKSLNIDTRIKYYDFKVNSSLLIINQGKEGESIWHLNEEHYLVKSPVQKINSSVDVVSDESNLIHCDRTIIDIGYFNKTHIVLMQTDGISFFNLKDLCVSSKLDTQGVTLINLLPLYDGAFEGTTSLIGITSNKDLVHYSLISKREEIKIQKLTPISSRKTNVTSISSCAVNKNRYLVYTGTCFGSPSLSSFSKCDDTQVHIYSFQKNYGRMKSLCMHNNALTFSYGSESSTIDSIESSSNKLTMSCDLSSVLSEIKPSEDSFCDLKICNVTPNLKVEFEKESVLITVGEHILCFLSTPYETYVLILNTEKYCLEVVQILPFATRDAYLTNTHFVLISNEVVSVCTFKQFLETDFCIKDINEVTRSGEGIQCCEEQAPLEIISSTLSEDVLVIYTSARVLSVYKISEGLDKPSYVEKTIESVEISNICLNENILAMAVRSKNKEHIMKYEISMHIFEDDKFRHLYSIPIWAEDLNDKAQNAFFITDLYFGNDVLQYTYNHTLTIQRKGILRSIQKFSKQTSQEAEHFSEDNIFELHRIIYADDSSVKVGETKQMEGTYMTKGEHQKSHIISNVDQKLQVQLTPQQILNVYKTGHKEEVHKLEEEVHVKEFIESSSEISSGCFFVSQNNRVYFQTGVGSQQNNTKLFKCRVRHQIVCASKICKVKDVFGDNSIFDEKYQYVLCVSTKSNEVSKHMECNLVTIGISISSDQSSGNVQIESTSITRTIGYQLITSIYLMEKYKESNAGYAPVQNIPNVILGCVTSLLNLDFKSNHVETDIEMSSQEGQSQSQDANMSEEEQKQATPESTQTRFDATNPDSVILVVKPVRNFSFTWISKILTYNFEEKYLVVHDLMKGISLLNNTSDNFEYHHEKIALIENPILLESHRISDSLFLCQDDAGVISLIGVDDTDLNQSQTVKTVYKKAEYLLKERITCFLSLSYDTSHIINNQNIAFSTFEGNIYTIKILEKEMVPFISKIQFNILKRLTNSLEENEQLLKKYDEGFRGGFSGNLIAQFFDVDLKEVKQLLGEIKGYNLLSLKMLFY</sequence>
<evidence type="ECO:0000313" key="2">
    <source>
        <dbReference type="EMBL" id="CAI2370136.1"/>
    </source>
</evidence>
<proteinExistence type="predicted"/>
<protein>
    <submittedName>
        <fullName evidence="2">Uncharacterized protein</fullName>
    </submittedName>
</protein>
<accession>A0AAD1XFW5</accession>
<dbReference type="AlphaFoldDB" id="A0AAD1XFW5"/>
<name>A0AAD1XFW5_EUPCR</name>
<keyword evidence="3" id="KW-1185">Reference proteome</keyword>
<gene>
    <name evidence="2" type="ORF">ECRASSUSDP1_LOCUS11444</name>
</gene>
<evidence type="ECO:0000313" key="3">
    <source>
        <dbReference type="Proteomes" id="UP001295684"/>
    </source>
</evidence>
<feature type="compositionally biased region" description="Polar residues" evidence="1">
    <location>
        <begin position="955"/>
        <end position="965"/>
    </location>
</feature>
<organism evidence="2 3">
    <name type="scientific">Euplotes crassus</name>
    <dbReference type="NCBI Taxonomy" id="5936"/>
    <lineage>
        <taxon>Eukaryota</taxon>
        <taxon>Sar</taxon>
        <taxon>Alveolata</taxon>
        <taxon>Ciliophora</taxon>
        <taxon>Intramacronucleata</taxon>
        <taxon>Spirotrichea</taxon>
        <taxon>Hypotrichia</taxon>
        <taxon>Euplotida</taxon>
        <taxon>Euplotidae</taxon>
        <taxon>Moneuplotes</taxon>
    </lineage>
</organism>
<comment type="caution">
    <text evidence="2">The sequence shown here is derived from an EMBL/GenBank/DDBJ whole genome shotgun (WGS) entry which is preliminary data.</text>
</comment>
<reference evidence="2" key="1">
    <citation type="submission" date="2023-07" db="EMBL/GenBank/DDBJ databases">
        <authorList>
            <consortium name="AG Swart"/>
            <person name="Singh M."/>
            <person name="Singh A."/>
            <person name="Seah K."/>
            <person name="Emmerich C."/>
        </authorList>
    </citation>
    <scope>NUCLEOTIDE SEQUENCE</scope>
    <source>
        <strain evidence="2">DP1</strain>
    </source>
</reference>
<feature type="region of interest" description="Disordered" evidence="1">
    <location>
        <begin position="931"/>
        <end position="965"/>
    </location>
</feature>
<dbReference type="Proteomes" id="UP001295684">
    <property type="component" value="Unassembled WGS sequence"/>
</dbReference>